<feature type="region of interest" description="Disordered" evidence="1">
    <location>
        <begin position="1"/>
        <end position="27"/>
    </location>
</feature>
<evidence type="ECO:0000256" key="1">
    <source>
        <dbReference type="SAM" id="MobiDB-lite"/>
    </source>
</evidence>
<protein>
    <submittedName>
        <fullName evidence="2">Uncharacterized protein</fullName>
    </submittedName>
</protein>
<dbReference type="AlphaFoldDB" id="A0A9W8H9R5"/>
<feature type="compositionally biased region" description="Polar residues" evidence="1">
    <location>
        <begin position="1"/>
        <end position="11"/>
    </location>
</feature>
<evidence type="ECO:0000313" key="3">
    <source>
        <dbReference type="Proteomes" id="UP001140172"/>
    </source>
</evidence>
<sequence>MHRADSSGSSGERQESTTEPDDLPTYEETVSFRKRYVLRYPQVLSRTVHAVDSDLGRTAFLKRTHGLSTSRSTYYMVGGGGNGGVGEEREVWRCRRERQGFELVFTAAGRSADDDDGDGDEREAVVQEEEEEAVEEEEMADTGAVDDIIGTTQALLDSKPGDMAAPEATAPPRQLPPPPAYAESEEHHATLCPSPTVILHAPSPMPFIYDFELRSHGRDGRLRWQHGEAAKGAAEFCCVERASGRVLAEIVQEAGGLGTLVLHGRDLPMEVHGFLVVSAIAVAEEYPVRQVAMLN</sequence>
<dbReference type="Proteomes" id="UP001140172">
    <property type="component" value="Unassembled WGS sequence"/>
</dbReference>
<dbReference type="OrthoDB" id="5593273at2759"/>
<reference evidence="2" key="1">
    <citation type="submission" date="2022-07" db="EMBL/GenBank/DDBJ databases">
        <title>Phylogenomic reconstructions and comparative analyses of Kickxellomycotina fungi.</title>
        <authorList>
            <person name="Reynolds N.K."/>
            <person name="Stajich J.E."/>
            <person name="Barry K."/>
            <person name="Grigoriev I.V."/>
            <person name="Crous P."/>
            <person name="Smith M.E."/>
        </authorList>
    </citation>
    <scope>NUCLEOTIDE SEQUENCE</scope>
    <source>
        <strain evidence="2">BCRC 34489</strain>
    </source>
</reference>
<evidence type="ECO:0000313" key="2">
    <source>
        <dbReference type="EMBL" id="KAJ2780044.1"/>
    </source>
</evidence>
<proteinExistence type="predicted"/>
<comment type="caution">
    <text evidence="2">The sequence shown here is derived from an EMBL/GenBank/DDBJ whole genome shotgun (WGS) entry which is preliminary data.</text>
</comment>
<dbReference type="EMBL" id="JANBUM010000269">
    <property type="protein sequence ID" value="KAJ2780044.1"/>
    <property type="molecule type" value="Genomic_DNA"/>
</dbReference>
<gene>
    <name evidence="2" type="ORF">GGI15_003683</name>
</gene>
<feature type="compositionally biased region" description="Acidic residues" evidence="1">
    <location>
        <begin position="113"/>
        <end position="140"/>
    </location>
</feature>
<feature type="region of interest" description="Disordered" evidence="1">
    <location>
        <begin position="110"/>
        <end position="140"/>
    </location>
</feature>
<organism evidence="2 3">
    <name type="scientific">Coemansia interrupta</name>
    <dbReference type="NCBI Taxonomy" id="1126814"/>
    <lineage>
        <taxon>Eukaryota</taxon>
        <taxon>Fungi</taxon>
        <taxon>Fungi incertae sedis</taxon>
        <taxon>Zoopagomycota</taxon>
        <taxon>Kickxellomycotina</taxon>
        <taxon>Kickxellomycetes</taxon>
        <taxon>Kickxellales</taxon>
        <taxon>Kickxellaceae</taxon>
        <taxon>Coemansia</taxon>
    </lineage>
</organism>
<accession>A0A9W8H9R5</accession>
<keyword evidence="3" id="KW-1185">Reference proteome</keyword>
<feature type="region of interest" description="Disordered" evidence="1">
    <location>
        <begin position="159"/>
        <end position="188"/>
    </location>
</feature>
<name>A0A9W8H9R5_9FUNG</name>